<feature type="compositionally biased region" description="Low complexity" evidence="1">
    <location>
        <begin position="83"/>
        <end position="95"/>
    </location>
</feature>
<protein>
    <recommendedName>
        <fullName evidence="4">GATA-type domain-containing protein</fullName>
    </recommendedName>
</protein>
<name>A0A0H1BJK4_9EURO</name>
<feature type="compositionally biased region" description="Low complexity" evidence="1">
    <location>
        <begin position="289"/>
        <end position="324"/>
    </location>
</feature>
<feature type="compositionally biased region" description="Acidic residues" evidence="1">
    <location>
        <begin position="98"/>
        <end position="110"/>
    </location>
</feature>
<dbReference type="STRING" id="2060906.A0A0H1BJK4"/>
<comment type="caution">
    <text evidence="2">The sequence shown here is derived from an EMBL/GenBank/DDBJ whole genome shotgun (WGS) entry which is preliminary data.</text>
</comment>
<reference evidence="3" key="1">
    <citation type="journal article" date="2015" name="PLoS Genet.">
        <title>The dynamic genome and transcriptome of the human fungal pathogen Blastomyces and close relative Emmonsia.</title>
        <authorList>
            <person name="Munoz J.F."/>
            <person name="Gauthier G.M."/>
            <person name="Desjardins C.A."/>
            <person name="Gallo J.E."/>
            <person name="Holder J."/>
            <person name="Sullivan T.D."/>
            <person name="Marty A.J."/>
            <person name="Carmen J.C."/>
            <person name="Chen Z."/>
            <person name="Ding L."/>
            <person name="Gujja S."/>
            <person name="Magrini V."/>
            <person name="Misas E."/>
            <person name="Mitreva M."/>
            <person name="Priest M."/>
            <person name="Saif S."/>
            <person name="Whiston E.A."/>
            <person name="Young S."/>
            <person name="Zeng Q."/>
            <person name="Goldman W.E."/>
            <person name="Mardis E.R."/>
            <person name="Taylor J.W."/>
            <person name="McEwen J.G."/>
            <person name="Clay O.K."/>
            <person name="Klein B.S."/>
            <person name="Cuomo C.A."/>
        </authorList>
    </citation>
    <scope>NUCLEOTIDE SEQUENCE [LARGE SCALE GENOMIC DNA]</scope>
    <source>
        <strain evidence="3">UAMH 139</strain>
    </source>
</reference>
<feature type="region of interest" description="Disordered" evidence="1">
    <location>
        <begin position="176"/>
        <end position="211"/>
    </location>
</feature>
<feature type="region of interest" description="Disordered" evidence="1">
    <location>
        <begin position="83"/>
        <end position="143"/>
    </location>
</feature>
<dbReference type="EMBL" id="LDEV01001501">
    <property type="protein sequence ID" value="KLJ11525.1"/>
    <property type="molecule type" value="Genomic_DNA"/>
</dbReference>
<evidence type="ECO:0000256" key="1">
    <source>
        <dbReference type="SAM" id="MobiDB-lite"/>
    </source>
</evidence>
<accession>A0A0H1BJK4</accession>
<evidence type="ECO:0000313" key="3">
    <source>
        <dbReference type="Proteomes" id="UP000053573"/>
    </source>
</evidence>
<organism evidence="2 3">
    <name type="scientific">Blastomyces silverae</name>
    <dbReference type="NCBI Taxonomy" id="2060906"/>
    <lineage>
        <taxon>Eukaryota</taxon>
        <taxon>Fungi</taxon>
        <taxon>Dikarya</taxon>
        <taxon>Ascomycota</taxon>
        <taxon>Pezizomycotina</taxon>
        <taxon>Eurotiomycetes</taxon>
        <taxon>Eurotiomycetidae</taxon>
        <taxon>Onygenales</taxon>
        <taxon>Ajellomycetaceae</taxon>
        <taxon>Blastomyces</taxon>
    </lineage>
</organism>
<feature type="compositionally biased region" description="Polar residues" evidence="1">
    <location>
        <begin position="253"/>
        <end position="262"/>
    </location>
</feature>
<feature type="compositionally biased region" description="Polar residues" evidence="1">
    <location>
        <begin position="332"/>
        <end position="343"/>
    </location>
</feature>
<feature type="compositionally biased region" description="Basic and acidic residues" evidence="1">
    <location>
        <begin position="176"/>
        <end position="189"/>
    </location>
</feature>
<gene>
    <name evidence="2" type="ORF">EMPG_13280</name>
</gene>
<dbReference type="OrthoDB" id="4188015at2759"/>
<dbReference type="AlphaFoldDB" id="A0A0H1BJK4"/>
<dbReference type="Proteomes" id="UP000053573">
    <property type="component" value="Unassembled WGS sequence"/>
</dbReference>
<keyword evidence="3" id="KW-1185">Reference proteome</keyword>
<evidence type="ECO:0008006" key="4">
    <source>
        <dbReference type="Google" id="ProtNLM"/>
    </source>
</evidence>
<sequence length="407" mass="44371">MWSCSDTEPEEDDTTARRCSYCGRFGSSKSIVEETGLCHKCHENVHSLSKDDVASLRTGKNGGGPSSVAAAVMLQMAAVDVNDDSSSIRSITSIHSDQEDDEEEEEEEDGNSSGDGNEIEKRRHDDRKLRGSGRNVSSNTGTESNLCARCWKTPSTTILYNTPICNECYRIAQEKREHTKGTKKIDDQTTKSTPDNQKRFQPPTPHLQPGKRLTRVCDSCRRKRKRCQHRRVVDENDPDADLRRKRSRKERTSAVTSNRAGRSSTSSSSVIEVNDTVIVSETEQGPMATPSARTSTTTTTTTNTMTTTGTGTGTCTVKTSTTPTNGALPAKATTTDSPLSPTARNRDDYSASNLRRAIEGSVHVVFSREMDRLVGTAEKKLADAASALDDVKAHMTAWLGGVKGDQG</sequence>
<evidence type="ECO:0000313" key="2">
    <source>
        <dbReference type="EMBL" id="KLJ11525.1"/>
    </source>
</evidence>
<feature type="region of interest" description="Disordered" evidence="1">
    <location>
        <begin position="283"/>
        <end position="350"/>
    </location>
</feature>
<feature type="compositionally biased region" description="Basic and acidic residues" evidence="1">
    <location>
        <begin position="118"/>
        <end position="129"/>
    </location>
</feature>
<feature type="compositionally biased region" description="Polar residues" evidence="1">
    <location>
        <begin position="134"/>
        <end position="143"/>
    </location>
</feature>
<feature type="region of interest" description="Disordered" evidence="1">
    <location>
        <begin position="227"/>
        <end position="270"/>
    </location>
</feature>
<proteinExistence type="predicted"/>